<dbReference type="Pfam" id="PF05141">
    <property type="entry name" value="DIT1_PvcA"/>
    <property type="match status" value="1"/>
</dbReference>
<dbReference type="STRING" id="447093.C0NQW0"/>
<name>C0NQW0_AJECG</name>
<protein>
    <recommendedName>
        <fullName evidence="3">Pyoverdine/dityrosine biosynthesis protein</fullName>
    </recommendedName>
</protein>
<dbReference type="RefSeq" id="XP_045286555.1">
    <property type="nucleotide sequence ID" value="XM_045432439.1"/>
</dbReference>
<reference evidence="1" key="1">
    <citation type="submission" date="2009-02" db="EMBL/GenBank/DDBJ databases">
        <title>The Genome Sequence of Ajellomyces capsulatus strain G186AR.</title>
        <authorList>
            <consortium name="The Broad Institute Genome Sequencing Platform"/>
            <person name="Champion M."/>
            <person name="Cuomo C."/>
            <person name="Ma L.-J."/>
            <person name="Henn M.R."/>
            <person name="Sil A."/>
            <person name="Goldman B."/>
            <person name="Young S.K."/>
            <person name="Kodira C.D."/>
            <person name="Zeng Q."/>
            <person name="Koehrsen M."/>
            <person name="Alvarado L."/>
            <person name="Berlin A."/>
            <person name="Borenstein D."/>
            <person name="Chen Z."/>
            <person name="Engels R."/>
            <person name="Freedman E."/>
            <person name="Gellesch M."/>
            <person name="Goldberg J."/>
            <person name="Griggs A."/>
            <person name="Gujja S."/>
            <person name="Heiman D."/>
            <person name="Hepburn T."/>
            <person name="Howarth C."/>
            <person name="Jen D."/>
            <person name="Larson L."/>
            <person name="Lewis B."/>
            <person name="Mehta T."/>
            <person name="Park D."/>
            <person name="Pearson M."/>
            <person name="Roberts A."/>
            <person name="Saif S."/>
            <person name="Shea T."/>
            <person name="Shenoy N."/>
            <person name="Sisk P."/>
            <person name="Stolte C."/>
            <person name="Sykes S."/>
            <person name="Walk T."/>
            <person name="White J."/>
            <person name="Yandava C."/>
            <person name="Klein B."/>
            <person name="McEwen J.G."/>
            <person name="Puccia R."/>
            <person name="Goldman G.H."/>
            <person name="Felipe M.S."/>
            <person name="Nino-Vega G."/>
            <person name="San-Blas G."/>
            <person name="Taylor J."/>
            <person name="Mendoza L."/>
            <person name="Galagan J."/>
            <person name="Nusbaum C."/>
            <person name="Birren B."/>
        </authorList>
    </citation>
    <scope>NUCLEOTIDE SEQUENCE</scope>
    <source>
        <strain evidence="1">G186AR</strain>
    </source>
</reference>
<sequence>MPSDDISNCACKAQTWETDLVSMIRETCNPDPDEQGLLNAGRDNGLHGSGLPFTEQIVNDGNHSIIIYIENGTDIVVGKSCSSGDTSATGVDEKTGETKGSLLYGPKTSMEVSNVIVSILERYRMAPKEDAHAPWEAENKISSLVQEYIELGEVIPMVLPAFPFKSPNKKFKVLSHLPDKGEEVALAHLNGLCKLIESNWSVHVKFKMPLTTVLDLLGISDKEVWAYGQAVRKLAVDTGCSNINFVRLVHLLGEVEMGEPLSEKQYLKDASWFRTQLYERNIPDNFDVSKLISNDPDTTLTYRGYIKFLEKDLDNDASPGDSSVSKRQIKKSHEATARNMIARGRAFAIAIARRFDKSIRLSIHPSTESTKVSIAITPQNDGIIMTPWHSSLVYAVDGSIRMVHAGSVPALTHELIFENGRPAYFREKSPLYNWSGIDVEFRYIYPSGIIISPRNKSCGCQISRVDMRKVRALAELCSPVILRGWLKTPNRSCCFETDTANGKCVHGNIRTDEYCNGITPRITTNCSRMELSLSQSEDGNLRDFDNESSTKCDSVSCQQNISFTHNTGTSSQTLIDMLPARCSRCLTIYEQGNPQAEEPNPPKDHAAWKALKDWSNMCIMKPCSKMPSELGRNGA</sequence>
<accession>C0NQW0</accession>
<gene>
    <name evidence="1" type="ORF">HCBG_05390</name>
</gene>
<dbReference type="InterPro" id="IPR007817">
    <property type="entry name" value="Isocyanide_synthase_DIT1"/>
</dbReference>
<organism evidence="1 2">
    <name type="scientific">Ajellomyces capsulatus (strain G186AR / H82 / ATCC MYA-2454 / RMSCC 2432)</name>
    <name type="common">Darling's disease fungus</name>
    <name type="synonym">Histoplasma capsulatum</name>
    <dbReference type="NCBI Taxonomy" id="447093"/>
    <lineage>
        <taxon>Eukaryota</taxon>
        <taxon>Fungi</taxon>
        <taxon>Dikarya</taxon>
        <taxon>Ascomycota</taxon>
        <taxon>Pezizomycotina</taxon>
        <taxon>Eurotiomycetes</taxon>
        <taxon>Eurotiomycetidae</taxon>
        <taxon>Onygenales</taxon>
        <taxon>Ajellomycetaceae</taxon>
        <taxon>Histoplasma</taxon>
    </lineage>
</organism>
<dbReference type="AlphaFoldDB" id="C0NQW0"/>
<dbReference type="EMBL" id="GG663369">
    <property type="protein sequence ID" value="EEH06074.1"/>
    <property type="molecule type" value="Genomic_DNA"/>
</dbReference>
<evidence type="ECO:0000313" key="2">
    <source>
        <dbReference type="Proteomes" id="UP000001631"/>
    </source>
</evidence>
<proteinExistence type="predicted"/>
<dbReference type="PANTHER" id="PTHR37285:SF5">
    <property type="entry name" value="SPORE WALL MATURATION PROTEIN DIT1"/>
    <property type="match status" value="1"/>
</dbReference>
<keyword evidence="2" id="KW-1185">Reference proteome</keyword>
<dbReference type="PANTHER" id="PTHR37285">
    <property type="entry name" value="SPORE WALL MATURATION PROTEIN DIT1"/>
    <property type="match status" value="1"/>
</dbReference>
<evidence type="ECO:0008006" key="3">
    <source>
        <dbReference type="Google" id="ProtNLM"/>
    </source>
</evidence>
<dbReference type="InParanoid" id="C0NQW0"/>
<evidence type="ECO:0000313" key="1">
    <source>
        <dbReference type="EMBL" id="EEH06074.1"/>
    </source>
</evidence>
<dbReference type="Proteomes" id="UP000001631">
    <property type="component" value="Unassembled WGS sequence"/>
</dbReference>
<dbReference type="GeneID" id="69038406"/>
<dbReference type="HOGENOM" id="CLU_435428_0_0_1"/>